<dbReference type="Gene3D" id="1.10.357.10">
    <property type="entry name" value="Tetracycline Repressor, domain 2"/>
    <property type="match status" value="1"/>
</dbReference>
<dbReference type="InterPro" id="IPR036271">
    <property type="entry name" value="Tet_transcr_reg_TetR-rel_C_sf"/>
</dbReference>
<comment type="caution">
    <text evidence="6">The sequence shown here is derived from an EMBL/GenBank/DDBJ whole genome shotgun (WGS) entry which is preliminary data.</text>
</comment>
<dbReference type="InterPro" id="IPR025996">
    <property type="entry name" value="MT1864/Rv1816-like_C"/>
</dbReference>
<dbReference type="RefSeq" id="WP_130356589.1">
    <property type="nucleotide sequence ID" value="NZ_SGXC01000001.1"/>
</dbReference>
<dbReference type="PROSITE" id="PS50977">
    <property type="entry name" value="HTH_TETR_2"/>
    <property type="match status" value="1"/>
</dbReference>
<feature type="DNA-binding region" description="H-T-H motif" evidence="4">
    <location>
        <begin position="40"/>
        <end position="59"/>
    </location>
</feature>
<dbReference type="GO" id="GO:0000976">
    <property type="term" value="F:transcription cis-regulatory region binding"/>
    <property type="evidence" value="ECO:0007669"/>
    <property type="project" value="TreeGrafter"/>
</dbReference>
<dbReference type="PANTHER" id="PTHR30055:SF220">
    <property type="entry name" value="TETR-FAMILY REGULATORY PROTEIN"/>
    <property type="match status" value="1"/>
</dbReference>
<dbReference type="InterPro" id="IPR009057">
    <property type="entry name" value="Homeodomain-like_sf"/>
</dbReference>
<dbReference type="GO" id="GO:0003700">
    <property type="term" value="F:DNA-binding transcription factor activity"/>
    <property type="evidence" value="ECO:0007669"/>
    <property type="project" value="TreeGrafter"/>
</dbReference>
<evidence type="ECO:0000256" key="2">
    <source>
        <dbReference type="ARBA" id="ARBA00023125"/>
    </source>
</evidence>
<reference evidence="6 7" key="1">
    <citation type="submission" date="2019-02" db="EMBL/GenBank/DDBJ databases">
        <title>Genomic Encyclopedia of Type Strains, Phase IV (KMG-IV): sequencing the most valuable type-strain genomes for metagenomic binning, comparative biology and taxonomic classification.</title>
        <authorList>
            <person name="Goeker M."/>
        </authorList>
    </citation>
    <scope>NUCLEOTIDE SEQUENCE [LARGE SCALE GENOMIC DNA]</scope>
    <source>
        <strain evidence="6 7">K24</strain>
    </source>
</reference>
<keyword evidence="3" id="KW-0804">Transcription</keyword>
<organism evidence="6 7">
    <name type="scientific">Pigmentiphaga kullae</name>
    <dbReference type="NCBI Taxonomy" id="151784"/>
    <lineage>
        <taxon>Bacteria</taxon>
        <taxon>Pseudomonadati</taxon>
        <taxon>Pseudomonadota</taxon>
        <taxon>Betaproteobacteria</taxon>
        <taxon>Burkholderiales</taxon>
        <taxon>Alcaligenaceae</taxon>
        <taxon>Pigmentiphaga</taxon>
    </lineage>
</organism>
<sequence>MTSAVTPPASRSTYRHGDLRRALLEAGIELARQGGPSAIVLREATRRAGVVPNAAYRHFASREDLLLAVRAAALSALASAMETELDKLDGNSPPADYARASLRAVGAGYLRFARLEPGLFRTAFAPADGPLKVPDADKAGRSGLDPFQLLSAALDRMAAAGLLTPERRFAAEYLAWSSVHGLAMLVIDGPLRSFSAAQMEEVGQRLLEMVEKGL</sequence>
<name>A0A4Q7NJX1_9BURK</name>
<proteinExistence type="predicted"/>
<protein>
    <submittedName>
        <fullName evidence="6">TetR family transcriptional regulator</fullName>
    </submittedName>
</protein>
<dbReference type="SUPFAM" id="SSF48498">
    <property type="entry name" value="Tetracyclin repressor-like, C-terminal domain"/>
    <property type="match status" value="1"/>
</dbReference>
<evidence type="ECO:0000256" key="4">
    <source>
        <dbReference type="PROSITE-ProRule" id="PRU00335"/>
    </source>
</evidence>
<gene>
    <name evidence="6" type="ORF">EV675_1389</name>
</gene>
<dbReference type="PANTHER" id="PTHR30055">
    <property type="entry name" value="HTH-TYPE TRANSCRIPTIONAL REGULATOR RUTR"/>
    <property type="match status" value="1"/>
</dbReference>
<dbReference type="Pfam" id="PF13305">
    <property type="entry name" value="TetR_C_33"/>
    <property type="match status" value="1"/>
</dbReference>
<dbReference type="Pfam" id="PF00440">
    <property type="entry name" value="TetR_N"/>
    <property type="match status" value="1"/>
</dbReference>
<dbReference type="InterPro" id="IPR050109">
    <property type="entry name" value="HTH-type_TetR-like_transc_reg"/>
</dbReference>
<evidence type="ECO:0000313" key="7">
    <source>
        <dbReference type="Proteomes" id="UP000292445"/>
    </source>
</evidence>
<keyword evidence="2 4" id="KW-0238">DNA-binding</keyword>
<keyword evidence="7" id="KW-1185">Reference proteome</keyword>
<evidence type="ECO:0000256" key="3">
    <source>
        <dbReference type="ARBA" id="ARBA00023163"/>
    </source>
</evidence>
<feature type="domain" description="HTH tetR-type" evidence="5">
    <location>
        <begin position="17"/>
        <end position="77"/>
    </location>
</feature>
<dbReference type="SUPFAM" id="SSF46689">
    <property type="entry name" value="Homeodomain-like"/>
    <property type="match status" value="1"/>
</dbReference>
<evidence type="ECO:0000256" key="1">
    <source>
        <dbReference type="ARBA" id="ARBA00023015"/>
    </source>
</evidence>
<dbReference type="AlphaFoldDB" id="A0A4Q7NJX1"/>
<dbReference type="EMBL" id="SGXC01000001">
    <property type="protein sequence ID" value="RZS85365.1"/>
    <property type="molecule type" value="Genomic_DNA"/>
</dbReference>
<accession>A0A4Q7NJX1</accession>
<evidence type="ECO:0000313" key="6">
    <source>
        <dbReference type="EMBL" id="RZS85365.1"/>
    </source>
</evidence>
<dbReference type="OrthoDB" id="5293556at2"/>
<keyword evidence="1" id="KW-0805">Transcription regulation</keyword>
<evidence type="ECO:0000259" key="5">
    <source>
        <dbReference type="PROSITE" id="PS50977"/>
    </source>
</evidence>
<dbReference type="InterPro" id="IPR001647">
    <property type="entry name" value="HTH_TetR"/>
</dbReference>
<dbReference type="Proteomes" id="UP000292445">
    <property type="component" value="Unassembled WGS sequence"/>
</dbReference>